<dbReference type="Gene3D" id="3.40.50.2300">
    <property type="match status" value="1"/>
</dbReference>
<dbReference type="InterPro" id="IPR004105">
    <property type="entry name" value="CheA-like_dim"/>
</dbReference>
<dbReference type="PROSITE" id="PS50851">
    <property type="entry name" value="CHEW"/>
    <property type="match status" value="1"/>
</dbReference>
<keyword evidence="7" id="KW-0902">Two-component regulatory system</keyword>
<evidence type="ECO:0000256" key="6">
    <source>
        <dbReference type="ARBA" id="ARBA00022777"/>
    </source>
</evidence>
<evidence type="ECO:0000256" key="7">
    <source>
        <dbReference type="ARBA" id="ARBA00023012"/>
    </source>
</evidence>
<dbReference type="Proteomes" id="UP000509597">
    <property type="component" value="Chromosome"/>
</dbReference>
<dbReference type="Gene3D" id="3.30.565.10">
    <property type="entry name" value="Histidine kinase-like ATPase, C-terminal domain"/>
    <property type="match status" value="1"/>
</dbReference>
<dbReference type="PROSITE" id="PS50110">
    <property type="entry name" value="RESPONSE_REGULATORY"/>
    <property type="match status" value="1"/>
</dbReference>
<evidence type="ECO:0000256" key="9">
    <source>
        <dbReference type="PROSITE-ProRule" id="PRU00110"/>
    </source>
</evidence>
<dbReference type="SMART" id="SM00448">
    <property type="entry name" value="REC"/>
    <property type="match status" value="1"/>
</dbReference>
<proteinExistence type="predicted"/>
<dbReference type="SMART" id="SM01231">
    <property type="entry name" value="H-kinase_dim"/>
    <property type="match status" value="1"/>
</dbReference>
<evidence type="ECO:0000313" key="17">
    <source>
        <dbReference type="EMBL" id="QLG89110.1"/>
    </source>
</evidence>
<dbReference type="FunFam" id="3.30.565.10:FF:000016">
    <property type="entry name" value="Chemotaxis protein CheA, putative"/>
    <property type="match status" value="1"/>
</dbReference>
<dbReference type="PANTHER" id="PTHR43395:SF8">
    <property type="entry name" value="HISTIDINE KINASE"/>
    <property type="match status" value="1"/>
</dbReference>
<feature type="domain" description="Histidine kinase" evidence="13">
    <location>
        <begin position="719"/>
        <end position="963"/>
    </location>
</feature>
<dbReference type="GO" id="GO:0005737">
    <property type="term" value="C:cytoplasm"/>
    <property type="evidence" value="ECO:0007669"/>
    <property type="project" value="InterPro"/>
</dbReference>
<dbReference type="KEGG" id="chiz:HQ393_13145"/>
<comment type="function">
    <text evidence="8">Involved in the transmission of sensory signals from the chemoreceptors to the flagellar motors. CheA is autophosphorylated; it can transfer its phosphate group to either CheB or CheY.</text>
</comment>
<evidence type="ECO:0000256" key="3">
    <source>
        <dbReference type="ARBA" id="ARBA00021495"/>
    </source>
</evidence>
<dbReference type="EC" id="2.7.13.3" evidence="2"/>
<keyword evidence="6" id="KW-0418">Kinase</keyword>
<dbReference type="CDD" id="cd00156">
    <property type="entry name" value="REC"/>
    <property type="match status" value="1"/>
</dbReference>
<dbReference type="Pfam" id="PF02518">
    <property type="entry name" value="HATPase_c"/>
    <property type="match status" value="1"/>
</dbReference>
<organism evidence="17 18">
    <name type="scientific">Chitinibacter bivalviorum</name>
    <dbReference type="NCBI Taxonomy" id="2739434"/>
    <lineage>
        <taxon>Bacteria</taxon>
        <taxon>Pseudomonadati</taxon>
        <taxon>Pseudomonadota</taxon>
        <taxon>Betaproteobacteria</taxon>
        <taxon>Neisseriales</taxon>
        <taxon>Chitinibacteraceae</taxon>
        <taxon>Chitinibacter</taxon>
    </lineage>
</organism>
<evidence type="ECO:0000256" key="12">
    <source>
        <dbReference type="SAM" id="MobiDB-lite"/>
    </source>
</evidence>
<feature type="domain" description="Response regulatory" evidence="14">
    <location>
        <begin position="1121"/>
        <end position="1237"/>
    </location>
</feature>
<comment type="catalytic activity">
    <reaction evidence="1">
        <text>ATP + protein L-histidine = ADP + protein N-phospho-L-histidine.</text>
        <dbReference type="EC" id="2.7.13.3"/>
    </reaction>
</comment>
<dbReference type="Gene3D" id="2.30.30.40">
    <property type="entry name" value="SH3 Domains"/>
    <property type="match status" value="1"/>
</dbReference>
<evidence type="ECO:0000256" key="8">
    <source>
        <dbReference type="ARBA" id="ARBA00035100"/>
    </source>
</evidence>
<dbReference type="InterPro" id="IPR036061">
    <property type="entry name" value="CheW-like_dom_sf"/>
</dbReference>
<dbReference type="RefSeq" id="WP_179355611.1">
    <property type="nucleotide sequence ID" value="NZ_CP058627.1"/>
</dbReference>
<dbReference type="InterPro" id="IPR011006">
    <property type="entry name" value="CheY-like_superfamily"/>
</dbReference>
<dbReference type="InterPro" id="IPR003594">
    <property type="entry name" value="HATPase_dom"/>
</dbReference>
<feature type="region of interest" description="Disordered" evidence="12">
    <location>
        <begin position="286"/>
        <end position="309"/>
    </location>
</feature>
<evidence type="ECO:0000256" key="2">
    <source>
        <dbReference type="ARBA" id="ARBA00012438"/>
    </source>
</evidence>
<dbReference type="InterPro" id="IPR036641">
    <property type="entry name" value="HPT_dom_sf"/>
</dbReference>
<dbReference type="CDD" id="cd00088">
    <property type="entry name" value="HPT"/>
    <property type="match status" value="1"/>
</dbReference>
<dbReference type="InterPro" id="IPR002545">
    <property type="entry name" value="CheW-lke_dom"/>
</dbReference>
<evidence type="ECO:0000256" key="1">
    <source>
        <dbReference type="ARBA" id="ARBA00000085"/>
    </source>
</evidence>
<dbReference type="Gene3D" id="1.20.120.160">
    <property type="entry name" value="HPT domain"/>
    <property type="match status" value="1"/>
</dbReference>
<feature type="domain" description="CheW-like" evidence="15">
    <location>
        <begin position="965"/>
        <end position="1102"/>
    </location>
</feature>
<keyword evidence="4 10" id="KW-0597">Phosphoprotein</keyword>
<evidence type="ECO:0000259" key="15">
    <source>
        <dbReference type="PROSITE" id="PS50851"/>
    </source>
</evidence>
<dbReference type="SMART" id="SM00387">
    <property type="entry name" value="HATPase_c"/>
    <property type="match status" value="1"/>
</dbReference>
<dbReference type="AlphaFoldDB" id="A0A7H9BKC3"/>
<feature type="domain" description="HPt" evidence="16">
    <location>
        <begin position="481"/>
        <end position="581"/>
    </location>
</feature>
<dbReference type="InterPro" id="IPR008207">
    <property type="entry name" value="Sig_transdc_His_kin_Hpt_dom"/>
</dbReference>
<dbReference type="SUPFAM" id="SSF55874">
    <property type="entry name" value="ATPase domain of HSP90 chaperone/DNA topoisomerase II/histidine kinase"/>
    <property type="match status" value="1"/>
</dbReference>
<keyword evidence="18" id="KW-1185">Reference proteome</keyword>
<dbReference type="SUPFAM" id="SSF52172">
    <property type="entry name" value="CheY-like"/>
    <property type="match status" value="1"/>
</dbReference>
<feature type="modified residue" description="4-aspartylphosphate" evidence="10">
    <location>
        <position position="1170"/>
    </location>
</feature>
<keyword evidence="11" id="KW-0175">Coiled coil</keyword>
<protein>
    <recommendedName>
        <fullName evidence="3">Chemotaxis protein CheA</fullName>
        <ecNumber evidence="2">2.7.13.3</ecNumber>
    </recommendedName>
</protein>
<dbReference type="PROSITE" id="PS50109">
    <property type="entry name" value="HIS_KIN"/>
    <property type="match status" value="1"/>
</dbReference>
<gene>
    <name evidence="17" type="ORF">HQ393_13145</name>
</gene>
<dbReference type="Pfam" id="PF00072">
    <property type="entry name" value="Response_reg"/>
    <property type="match status" value="1"/>
</dbReference>
<dbReference type="InterPro" id="IPR036890">
    <property type="entry name" value="HATPase_C_sf"/>
</dbReference>
<evidence type="ECO:0000259" key="13">
    <source>
        <dbReference type="PROSITE" id="PS50109"/>
    </source>
</evidence>
<evidence type="ECO:0000256" key="5">
    <source>
        <dbReference type="ARBA" id="ARBA00022679"/>
    </source>
</evidence>
<dbReference type="GO" id="GO:0000155">
    <property type="term" value="F:phosphorelay sensor kinase activity"/>
    <property type="evidence" value="ECO:0007669"/>
    <property type="project" value="InterPro"/>
</dbReference>
<dbReference type="InterPro" id="IPR001789">
    <property type="entry name" value="Sig_transdc_resp-reg_receiver"/>
</dbReference>
<accession>A0A7H9BKC3</accession>
<evidence type="ECO:0000313" key="18">
    <source>
        <dbReference type="Proteomes" id="UP000509597"/>
    </source>
</evidence>
<evidence type="ECO:0000256" key="4">
    <source>
        <dbReference type="ARBA" id="ARBA00022553"/>
    </source>
</evidence>
<evidence type="ECO:0000256" key="11">
    <source>
        <dbReference type="SAM" id="Coils"/>
    </source>
</evidence>
<name>A0A7H9BKC3_9NEIS</name>
<dbReference type="EMBL" id="CP058627">
    <property type="protein sequence ID" value="QLG89110.1"/>
    <property type="molecule type" value="Genomic_DNA"/>
</dbReference>
<evidence type="ECO:0000259" key="16">
    <source>
        <dbReference type="PROSITE" id="PS50894"/>
    </source>
</evidence>
<dbReference type="InterPro" id="IPR051315">
    <property type="entry name" value="Bact_Chemotaxis_CheA"/>
</dbReference>
<dbReference type="SUPFAM" id="SSF47226">
    <property type="entry name" value="Histidine-containing phosphotransfer domain, HPT domain"/>
    <property type="match status" value="1"/>
</dbReference>
<dbReference type="SMART" id="SM00260">
    <property type="entry name" value="CheW"/>
    <property type="match status" value="1"/>
</dbReference>
<sequence length="1243" mass="134524">MLAESSAALLAALATAIANCLDADHTDHQAALLDATTAAHQLGELAEQAGQTGFWSYCSMLAEQLASCVSAAKYTPPAHTAQVLIDYLAQPAAPQRLALLELLANTGWPTPMPDEELQVFAELLQQDAAAQATDAAQCIDILPPACASNDLAHANDAMLDDSSELLASLAAMQLKAAEFEDEHIDVFSLLDEVGQLVQQDWQTMQLADLLLALSLAAQAEQKTTLDALCQQLDYLLAERSNPSREALAEQLPLLLLDALMSEPDQLTALIARAEVLFAPAAHQHLEPSLTTPSRAEETHQAATVSDTGMTTEPAVVGADMLQILSEELETMAQPLADVIAQLSKGDAASAEGVTEICELIERLTQACYGIGMPPLGDYLATLSLRLLTSIETGWNDAFSNILLELTQWLGQYCAEPQNENHVEALLGMLMLMGEDDEALLASLRARLLAQEISAHTLSPAPERQKIALLSDVSLAVPDDISAELMEGLLQELPVQAGAFAQAMQKVVSGRGSMADLDIAKRAAHTLKGAANTVGIAGVANLTHHLEDILIALSEAGHLPGAAMANLLTEAGDCLEGMAEALMGSGPVPSDSVSVFQRVLDLANLIDIEGINTEGISSESSISNNQPAIPAGTPIEAQQEQIEAMVRIPAKLVDEMLNLLGESIVSVAQMRELLSQSSEVNRRMRAQNQNVQQLVGELEQRIEVRSLGIATPAANQDFDALEFESYNELHSISRRLTEATTDSRELGLETESLYQRLGEAIEAQHRLQVNNQEVVMRTRMVPVSTIEAGLQRAARQTARLLDKDVALDLHGEHTLVDSHLLNTIVDPLMHVLRNAIDHGIETPELRLAKGKPEQGQIRLAFAREGNSIVVRCKDDGAGLDLAAIRSKAERLGLIDGQTLLSQNETARLILRHGFSIRDEASQVSGRGIGMDIVLSTVNALKGNLVLHTEQESGLQIEMRFPVSLVASHALLIESQQQRMAISTSGILDLAYFDLADVHVEDEQRFIQLNEHKVPLIELETLFGLPVPALSQQKTGLPAIVLQLDSGALKAVQIQRVIDSRDIVVKDLGQFVPRIPGMLGATVLGDGGVASVVDLRELLDSELIALNALHASTQQDQAMSLPRALVIDDSISARRATTQFMRDSGFEVRPALDGLDAIEQLENWTPDIVLVDMEMPRMNGLELAAYFRAQPHLQHIPIIMITSRSTEKHRRQAELSGVSRYLVKPFNDEQLMQQVMDLMEEKLAA</sequence>
<feature type="modified residue" description="Phosphohistidine" evidence="9">
    <location>
        <position position="524"/>
    </location>
</feature>
<dbReference type="Pfam" id="PF01584">
    <property type="entry name" value="CheW"/>
    <property type="match status" value="1"/>
</dbReference>
<keyword evidence="5" id="KW-0808">Transferase</keyword>
<evidence type="ECO:0000259" key="14">
    <source>
        <dbReference type="PROSITE" id="PS50110"/>
    </source>
</evidence>
<dbReference type="Pfam" id="PF01627">
    <property type="entry name" value="Hpt"/>
    <property type="match status" value="1"/>
</dbReference>
<dbReference type="InterPro" id="IPR005467">
    <property type="entry name" value="His_kinase_dom"/>
</dbReference>
<dbReference type="GO" id="GO:0006935">
    <property type="term" value="P:chemotaxis"/>
    <property type="evidence" value="ECO:0007669"/>
    <property type="project" value="InterPro"/>
</dbReference>
<feature type="coiled-coil region" evidence="11">
    <location>
        <begin position="669"/>
        <end position="700"/>
    </location>
</feature>
<feature type="compositionally biased region" description="Polar residues" evidence="12">
    <location>
        <begin position="300"/>
        <end position="309"/>
    </location>
</feature>
<evidence type="ECO:0000256" key="10">
    <source>
        <dbReference type="PROSITE-ProRule" id="PRU00169"/>
    </source>
</evidence>
<dbReference type="PANTHER" id="PTHR43395">
    <property type="entry name" value="SENSOR HISTIDINE KINASE CHEA"/>
    <property type="match status" value="1"/>
</dbReference>
<reference evidence="17 18" key="1">
    <citation type="submission" date="2020-07" db="EMBL/GenBank/DDBJ databases">
        <title>Complete genome sequence of Chitinibacter sp. 2T18.</title>
        <authorList>
            <person name="Bae J.-W."/>
            <person name="Choi J.-W."/>
        </authorList>
    </citation>
    <scope>NUCLEOTIDE SEQUENCE [LARGE SCALE GENOMIC DNA]</scope>
    <source>
        <strain evidence="17 18">2T18</strain>
    </source>
</reference>
<dbReference type="SUPFAM" id="SSF50341">
    <property type="entry name" value="CheW-like"/>
    <property type="match status" value="1"/>
</dbReference>
<dbReference type="PROSITE" id="PS50894">
    <property type="entry name" value="HPT"/>
    <property type="match status" value="1"/>
</dbReference>